<comment type="caution">
    <text evidence="1">The sequence shown here is derived from an EMBL/GenBank/DDBJ whole genome shotgun (WGS) entry which is preliminary data.</text>
</comment>
<accession>A0A0N8KQK0</accession>
<name>A0A0N8KQK0_9EURY</name>
<reference evidence="1 2" key="1">
    <citation type="submission" date="2015-09" db="EMBL/GenBank/DDBJ databases">
        <title>A metagenomics-based metabolic model of nitrate-dependent anaerobic oxidation of methane by Methanoperedens-like archaea.</title>
        <authorList>
            <person name="Arshad A."/>
            <person name="Speth D.R."/>
            <person name="De Graaf R.M."/>
            <person name="Op Den Camp H.J."/>
            <person name="Jetten M.S."/>
            <person name="Welte C.U."/>
        </authorList>
    </citation>
    <scope>NUCLEOTIDE SEQUENCE [LARGE SCALE GENOMIC DNA]</scope>
</reference>
<organism evidence="1 2">
    <name type="scientific">Candidatus Methanoperedens nitratireducens</name>
    <dbReference type="NCBI Taxonomy" id="1392998"/>
    <lineage>
        <taxon>Archaea</taxon>
        <taxon>Methanobacteriati</taxon>
        <taxon>Methanobacteriota</taxon>
        <taxon>Stenosarchaea group</taxon>
        <taxon>Methanomicrobia</taxon>
        <taxon>Methanosarcinales</taxon>
        <taxon>ANME-2 cluster</taxon>
        <taxon>Candidatus Methanoperedentaceae</taxon>
        <taxon>Candidatus Methanoperedens</taxon>
    </lineage>
</organism>
<dbReference type="AlphaFoldDB" id="A0A0N8KQK0"/>
<dbReference type="EMBL" id="LKCM01000237">
    <property type="protein sequence ID" value="KPQ42354.1"/>
    <property type="molecule type" value="Genomic_DNA"/>
</dbReference>
<protein>
    <submittedName>
        <fullName evidence="1">Uncharacterized protein</fullName>
    </submittedName>
</protein>
<evidence type="ECO:0000313" key="1">
    <source>
        <dbReference type="EMBL" id="KPQ42354.1"/>
    </source>
</evidence>
<proteinExistence type="predicted"/>
<gene>
    <name evidence="1" type="ORF">MPEBLZ_03071</name>
</gene>
<sequence length="72" mass="7839">MGEMTPEDIRNITDAVAKKMGEALMAGSAESRLLARGCFRCGFMGSYSCDQDPFECTTTFRCGGGFTRVILE</sequence>
<evidence type="ECO:0000313" key="2">
    <source>
        <dbReference type="Proteomes" id="UP000050360"/>
    </source>
</evidence>
<dbReference type="Proteomes" id="UP000050360">
    <property type="component" value="Unassembled WGS sequence"/>
</dbReference>